<proteinExistence type="predicted"/>
<reference evidence="1 2" key="1">
    <citation type="submission" date="2020-08" db="EMBL/GenBank/DDBJ databases">
        <title>Bridging the membrane lipid divide: bacteria of the FCB group superphylum have the potential to synthesize archaeal ether lipids.</title>
        <authorList>
            <person name="Villanueva L."/>
            <person name="Von Meijenfeldt F.A.B."/>
            <person name="Westbye A.B."/>
            <person name="Yadav S."/>
            <person name="Hopmans E.C."/>
            <person name="Dutilh B.E."/>
            <person name="Sinninghe Damste J.S."/>
        </authorList>
    </citation>
    <scope>NUCLEOTIDE SEQUENCE [LARGE SCALE GENOMIC DNA]</scope>
    <source>
        <strain evidence="1">NIOZ-UU82</strain>
    </source>
</reference>
<accession>A0A8J6T859</accession>
<evidence type="ECO:0000313" key="1">
    <source>
        <dbReference type="EMBL" id="MBC8199559.1"/>
    </source>
</evidence>
<name>A0A8J6T859_9BACT</name>
<protein>
    <submittedName>
        <fullName evidence="1">Uncharacterized protein</fullName>
    </submittedName>
</protein>
<dbReference type="Pfam" id="PF18928">
    <property type="entry name" value="DUF5677"/>
    <property type="match status" value="1"/>
</dbReference>
<dbReference type="EMBL" id="JACNLL010000056">
    <property type="protein sequence ID" value="MBC8199559.1"/>
    <property type="molecule type" value="Genomic_DNA"/>
</dbReference>
<sequence length="243" mass="28632">MSKKKKLQNYLKLVAEVCSLAEYFTKKISSQLQTSHHMLDLQERLLIGLALKMYHAFESLVEDAKRESAEAIHHLKTLVESFIYLYWAGEKRGDNKKARIVLAKAYNEKVKFFKSNPDYPDQKSYLQDWESVIKELTKGIEDEWKKKLKNKKILELAKEAKMESYYHRVYRLACESAHVTDLVEYMPLPSAFTITLDRPKTSISWSHVALYYGLHIMCDLLHECSEFYRLQLDQKISNIRTRI</sequence>
<dbReference type="InterPro" id="IPR043733">
    <property type="entry name" value="DUF5677"/>
</dbReference>
<comment type="caution">
    <text evidence="1">The sequence shown here is derived from an EMBL/GenBank/DDBJ whole genome shotgun (WGS) entry which is preliminary data.</text>
</comment>
<organism evidence="1 2">
    <name type="scientific">Candidatus Desulfaltia bathyphila</name>
    <dbReference type="NCBI Taxonomy" id="2841697"/>
    <lineage>
        <taxon>Bacteria</taxon>
        <taxon>Pseudomonadati</taxon>
        <taxon>Thermodesulfobacteriota</taxon>
        <taxon>Desulfobacteria</taxon>
        <taxon>Desulfobacterales</taxon>
        <taxon>Desulfobacterales incertae sedis</taxon>
        <taxon>Candidatus Desulfaltia</taxon>
    </lineage>
</organism>
<gene>
    <name evidence="1" type="ORF">H8E80_05885</name>
</gene>
<dbReference type="AlphaFoldDB" id="A0A8J6T859"/>
<dbReference type="Proteomes" id="UP000603545">
    <property type="component" value="Unassembled WGS sequence"/>
</dbReference>
<evidence type="ECO:0000313" key="2">
    <source>
        <dbReference type="Proteomes" id="UP000603545"/>
    </source>
</evidence>